<keyword evidence="12 15" id="KW-1133">Transmembrane helix</keyword>
<sequence>MYKTLFLLCLSFFSFGISAESHTYRLTNFYGGDGVVRMQGKSNSFDIAIPLTSIHSVTSSSVTLEVTSSQALIKRRSQLFVRFNNATIGQIAFDPTRPSLTSRIVIPAALWRAGFNRLTLAVSQHYAEQCVDGNAPELWSEVNVYNSSLSVDTKLGVDEVTLAHLAGFFNPGIGGQRNVNVFTAADTQRQLQEKTLPLVAQGLALRNQYQPLSIRHNVLPDGNVLPEIQSAKETFWNETQVDNYEHSAWYLKGADTDEVHVVVGTVEELALILSDDVINEIDGAYVKVERSSRFMANNKTLVAPAYRLIVSGNTHDEVYQAAKALAVMDDVLSPVSSIRVLSQTQVQAERLQRMRVLTPGEQYSFEALGVASERFTDEGDFSKRITFRLPADFYVPENASVALLLDFSYGAGTGPGSIMNISVNDELVHGLYFGDQNGEAFRDYQLRIPARFFKGGINNVDISATMRAPLAGVPCDDVFGSHLVFQVNNSSSITLPKAGHVAVQPDLGLFSETGYPFARYASAPKGSIFIPSNEYLDSALTLSGKLAQVAQSPLLNLAIIDALSSKNEGALIVLGSPATLDDIEQDSFAAAVGNVKRWPYRLQNELHNQVRELTGDESYRQMRVTGATVQQSDLGEQAILLAQRHPNSHASDTMFIIAAQTPEYLFARVNDLISLSMWGQLAGDFFVWNDGLKPQLVMQVNEKFELGEANSYWLTLRLWLSNNPWYWLVSFLLLVLLVSLLIYLLLKRRNQQIEDSW</sequence>
<evidence type="ECO:0000256" key="13">
    <source>
        <dbReference type="ARBA" id="ARBA00023136"/>
    </source>
</evidence>
<keyword evidence="9 15" id="KW-0973">c-di-GMP</keyword>
<keyword evidence="11 15" id="KW-0135">Cellulose biosynthesis</keyword>
<proteinExistence type="inferred from homology"/>
<gene>
    <name evidence="16" type="ORF">GTH32_15295</name>
</gene>
<feature type="transmembrane region" description="Helical" evidence="15">
    <location>
        <begin position="725"/>
        <end position="746"/>
    </location>
</feature>
<dbReference type="GO" id="GO:0006011">
    <property type="term" value="P:UDP-alpha-D-glucose metabolic process"/>
    <property type="evidence" value="ECO:0007669"/>
    <property type="project" value="InterPro"/>
</dbReference>
<evidence type="ECO:0000256" key="9">
    <source>
        <dbReference type="ARBA" id="ARBA00022636"/>
    </source>
</evidence>
<evidence type="ECO:0000256" key="15">
    <source>
        <dbReference type="RuleBase" id="RU365021"/>
    </source>
</evidence>
<evidence type="ECO:0000256" key="4">
    <source>
        <dbReference type="ARBA" id="ARBA00010714"/>
    </source>
</evidence>
<evidence type="ECO:0000313" key="17">
    <source>
        <dbReference type="Proteomes" id="UP000470213"/>
    </source>
</evidence>
<reference evidence="16 17" key="1">
    <citation type="submission" date="2020-01" db="EMBL/GenBank/DDBJ databases">
        <authorList>
            <person name="Chen J."/>
            <person name="Zhu S."/>
            <person name="Yang J."/>
        </authorList>
    </citation>
    <scope>NUCLEOTIDE SEQUENCE [LARGE SCALE GENOMIC DNA]</scope>
    <source>
        <strain evidence="16 17">345S023</strain>
    </source>
</reference>
<evidence type="ECO:0000256" key="3">
    <source>
        <dbReference type="ARBA" id="ARBA00005186"/>
    </source>
</evidence>
<comment type="caution">
    <text evidence="16">The sequence shown here is derived from an EMBL/GenBank/DDBJ whole genome shotgun (WGS) entry which is preliminary data.</text>
</comment>
<dbReference type="UniPathway" id="UPA00694"/>
<dbReference type="EMBL" id="JAAAWN010000024">
    <property type="protein sequence ID" value="NDV92538.1"/>
    <property type="molecule type" value="Genomic_DNA"/>
</dbReference>
<dbReference type="PANTHER" id="PTHR39083">
    <property type="entry name" value="CYCLIC DI-GMP-BINDING PROTEIN"/>
    <property type="match status" value="1"/>
</dbReference>
<dbReference type="Pfam" id="PF03170">
    <property type="entry name" value="BcsB"/>
    <property type="match status" value="1"/>
</dbReference>
<keyword evidence="8 15" id="KW-0997">Cell inner membrane</keyword>
<evidence type="ECO:0000256" key="10">
    <source>
        <dbReference type="ARBA" id="ARBA00022692"/>
    </source>
</evidence>
<comment type="subcellular location">
    <subcellularLocation>
        <location evidence="2">Cell inner membrane</location>
        <topology evidence="2">Single-pass membrane protein</topology>
    </subcellularLocation>
</comment>
<keyword evidence="17" id="KW-1185">Reference proteome</keyword>
<evidence type="ECO:0000256" key="12">
    <source>
        <dbReference type="ARBA" id="ARBA00022989"/>
    </source>
</evidence>
<dbReference type="RefSeq" id="WP_163087341.1">
    <property type="nucleotide sequence ID" value="NZ_JAAAWN010000024.1"/>
</dbReference>
<dbReference type="PANTHER" id="PTHR39083:SF1">
    <property type="entry name" value="CYCLIC DI-GMP-BINDING PROTEIN"/>
    <property type="match status" value="1"/>
</dbReference>
<evidence type="ECO:0000256" key="11">
    <source>
        <dbReference type="ARBA" id="ARBA00022916"/>
    </source>
</evidence>
<evidence type="ECO:0000256" key="7">
    <source>
        <dbReference type="ARBA" id="ARBA00022475"/>
    </source>
</evidence>
<name>A0A7X5RLY8_9ALTE</name>
<keyword evidence="13 15" id="KW-0472">Membrane</keyword>
<evidence type="ECO:0000256" key="8">
    <source>
        <dbReference type="ARBA" id="ARBA00022519"/>
    </source>
</evidence>
<comment type="function">
    <text evidence="1 15">Binds the cellulose synthase activator, bis-(3'-5') cyclic diguanylic acid (c-di-GMP).</text>
</comment>
<evidence type="ECO:0000256" key="14">
    <source>
        <dbReference type="ARBA" id="ARBA00033444"/>
    </source>
</evidence>
<evidence type="ECO:0000313" key="16">
    <source>
        <dbReference type="EMBL" id="NDV92538.1"/>
    </source>
</evidence>
<keyword evidence="7 15" id="KW-1003">Cell membrane</keyword>
<keyword evidence="10 15" id="KW-0812">Transmembrane</keyword>
<comment type="pathway">
    <text evidence="3 15">Glycan metabolism; bacterial cellulose biosynthesis.</text>
</comment>
<protein>
    <recommendedName>
        <fullName evidence="6 15">Cyclic di-GMP-binding protein</fullName>
    </recommendedName>
    <alternativeName>
        <fullName evidence="14 15">Cellulose synthase regulatory subunit</fullName>
    </alternativeName>
</protein>
<evidence type="ECO:0000256" key="5">
    <source>
        <dbReference type="ARBA" id="ARBA00011437"/>
    </source>
</evidence>
<feature type="signal peptide" evidence="15">
    <location>
        <begin position="1"/>
        <end position="19"/>
    </location>
</feature>
<feature type="chain" id="PRO_5031599788" description="Cyclic di-GMP-binding protein" evidence="15">
    <location>
        <begin position="20"/>
        <end position="757"/>
    </location>
</feature>
<evidence type="ECO:0000256" key="2">
    <source>
        <dbReference type="ARBA" id="ARBA00004377"/>
    </source>
</evidence>
<organism evidence="16 17">
    <name type="scientific">Alteromonas profundi</name>
    <dbReference type="NCBI Taxonomy" id="2696062"/>
    <lineage>
        <taxon>Bacteria</taxon>
        <taxon>Pseudomonadati</taxon>
        <taxon>Pseudomonadota</taxon>
        <taxon>Gammaproteobacteria</taxon>
        <taxon>Alteromonadales</taxon>
        <taxon>Alteromonadaceae</taxon>
        <taxon>Alteromonas/Salinimonas group</taxon>
        <taxon>Alteromonas</taxon>
    </lineage>
</organism>
<dbReference type="PRINTS" id="PR01440">
    <property type="entry name" value="CELLSNTHASEB"/>
</dbReference>
<dbReference type="InterPro" id="IPR018513">
    <property type="entry name" value="Cell_synthase_bac"/>
</dbReference>
<evidence type="ECO:0000256" key="1">
    <source>
        <dbReference type="ARBA" id="ARBA00002057"/>
    </source>
</evidence>
<dbReference type="AlphaFoldDB" id="A0A7X5RLY8"/>
<dbReference type="Gene3D" id="2.60.120.260">
    <property type="entry name" value="Galactose-binding domain-like"/>
    <property type="match status" value="2"/>
</dbReference>
<dbReference type="GO" id="GO:0030244">
    <property type="term" value="P:cellulose biosynthetic process"/>
    <property type="evidence" value="ECO:0007669"/>
    <property type="project" value="UniProtKB-KW"/>
</dbReference>
<comment type="similarity">
    <text evidence="4 15">Belongs to the AcsB/BcsB family.</text>
</comment>
<accession>A0A7X5RLY8</accession>
<dbReference type="GO" id="GO:0005886">
    <property type="term" value="C:plasma membrane"/>
    <property type="evidence" value="ECO:0007669"/>
    <property type="project" value="UniProtKB-SubCell"/>
</dbReference>
<keyword evidence="15" id="KW-0732">Signal</keyword>
<dbReference type="Proteomes" id="UP000470213">
    <property type="component" value="Unassembled WGS sequence"/>
</dbReference>
<comment type="subunit">
    <text evidence="5 15">Tightly associated with the cellulose synthase catalytic subunit.</text>
</comment>
<evidence type="ECO:0000256" key="6">
    <source>
        <dbReference type="ARBA" id="ARBA00021844"/>
    </source>
</evidence>
<dbReference type="InterPro" id="IPR003920">
    <property type="entry name" value="Cell_synth_B"/>
</dbReference>